<comment type="caution">
    <text evidence="2">The sequence shown here is derived from an EMBL/GenBank/DDBJ whole genome shotgun (WGS) entry which is preliminary data.</text>
</comment>
<name>W7V2B2_RUMFL</name>
<proteinExistence type="predicted"/>
<dbReference type="AlphaFoldDB" id="W7V2B2"/>
<sequence>MVAATVTLVIVILSADITAASSHAGNSKKEAPPVGGIFIITYQKVYLLHQGQEDNTFCLFDGFQ</sequence>
<feature type="chain" id="PRO_5038747601" evidence="1">
    <location>
        <begin position="25"/>
        <end position="64"/>
    </location>
</feature>
<evidence type="ECO:0000256" key="1">
    <source>
        <dbReference type="SAM" id="SignalP"/>
    </source>
</evidence>
<feature type="signal peptide" evidence="1">
    <location>
        <begin position="1"/>
        <end position="24"/>
    </location>
</feature>
<keyword evidence="3" id="KW-1185">Reference proteome</keyword>
<evidence type="ECO:0000313" key="3">
    <source>
        <dbReference type="Proteomes" id="UP000019365"/>
    </source>
</evidence>
<reference evidence="2 3" key="1">
    <citation type="journal article" date="2014" name="PLoS ONE">
        <title>Rumen cellulosomics: divergent fiber-degrading strategies revealed by comparative genome-wide analysis of six ruminococcal strains.</title>
        <authorList>
            <person name="Dassa B."/>
            <person name="Borovok I."/>
            <person name="Ruimy-Israeli V."/>
            <person name="Lamed R."/>
            <person name="Flint H.J."/>
            <person name="Duncan S.H."/>
            <person name="Henrissat B."/>
            <person name="Coutinho P."/>
            <person name="Morrison M."/>
            <person name="Mosoni P."/>
            <person name="Yeoman C.J."/>
            <person name="White B.A."/>
            <person name="Bayer E.A."/>
        </authorList>
    </citation>
    <scope>NUCLEOTIDE SEQUENCE [LARGE SCALE GENOMIC DNA]</scope>
    <source>
        <strain evidence="2 3">007c</strain>
    </source>
</reference>
<protein>
    <submittedName>
        <fullName evidence="2">Uncharacterized protein</fullName>
    </submittedName>
</protein>
<dbReference type="Proteomes" id="UP000019365">
    <property type="component" value="Unassembled WGS sequence"/>
</dbReference>
<keyword evidence="1" id="KW-0732">Signal</keyword>
<organism evidence="2 3">
    <name type="scientific">Ruminococcus flavefaciens 007c</name>
    <dbReference type="NCBI Taxonomy" id="1341157"/>
    <lineage>
        <taxon>Bacteria</taxon>
        <taxon>Bacillati</taxon>
        <taxon>Bacillota</taxon>
        <taxon>Clostridia</taxon>
        <taxon>Eubacteriales</taxon>
        <taxon>Oscillospiraceae</taxon>
        <taxon>Ruminococcus</taxon>
    </lineage>
</organism>
<accession>W7V2B2</accession>
<gene>
    <name evidence="2" type="ORF">RF007C_02875</name>
</gene>
<dbReference type="EMBL" id="ATAX01000007">
    <property type="protein sequence ID" value="EWM54952.1"/>
    <property type="molecule type" value="Genomic_DNA"/>
</dbReference>
<evidence type="ECO:0000313" key="2">
    <source>
        <dbReference type="EMBL" id="EWM54952.1"/>
    </source>
</evidence>